<protein>
    <submittedName>
        <fullName evidence="2">T9SS type A sorting domain-containing protein</fullName>
    </submittedName>
</protein>
<evidence type="ECO:0000313" key="2">
    <source>
        <dbReference type="EMBL" id="MDO7849818.1"/>
    </source>
</evidence>
<organism evidence="2 3">
    <name type="scientific">Hymenobacter mellowenesis</name>
    <dbReference type="NCBI Taxonomy" id="3063995"/>
    <lineage>
        <taxon>Bacteria</taxon>
        <taxon>Pseudomonadati</taxon>
        <taxon>Bacteroidota</taxon>
        <taxon>Cytophagia</taxon>
        <taxon>Cytophagales</taxon>
        <taxon>Hymenobacteraceae</taxon>
        <taxon>Hymenobacter</taxon>
    </lineage>
</organism>
<feature type="chain" id="PRO_5046863839" evidence="1">
    <location>
        <begin position="19"/>
        <end position="470"/>
    </location>
</feature>
<dbReference type="NCBIfam" id="TIGR04183">
    <property type="entry name" value="Por_Secre_tail"/>
    <property type="match status" value="1"/>
</dbReference>
<sequence>MKSLMTLSLLLPALAGRAQLVNDGATLTVQPGATLYVAGAVQNNANGTFANAGTVQLTGDLINAGTLASPGKLLFSGTTNQTLTPGAASTVGTLVLANTGAVGQRTLALPANLTVGTALILQSGLLRTAPAVTLTLPDGATLSGEQTGQYVQGNLRIERAAGSGVLDFGHGATLDRSGLGAVAITRTAGLLTDNLSRAVGLGSPGVRGIDRIWTVETAVAPAAPVPVTLSWLADDDNGLASFATTQAWRAPLGSSNWAATGSAGPAAVSGSTRSFSFSTAVLDRLTLGGLAAPLPVTLVAFTAEPQGADALLRWATASELHNDRFEVEASADGRTFGRIGTVAGAGSSTQVHTYQLVDPAITRYATPLVYYRLRQVDTDGTASHSPVRTVAVPARGPAGLALFPNPTRATATLTGAAPGAAVVVFDAVGRHVLDVTAAADGTATLALPFGLASGVYVVRTGSQALRLTVE</sequence>
<keyword evidence="3" id="KW-1185">Reference proteome</keyword>
<dbReference type="EMBL" id="JAUQSX010000022">
    <property type="protein sequence ID" value="MDO7849818.1"/>
    <property type="molecule type" value="Genomic_DNA"/>
</dbReference>
<name>A0ABT9AIX4_9BACT</name>
<feature type="signal peptide" evidence="1">
    <location>
        <begin position="1"/>
        <end position="18"/>
    </location>
</feature>
<reference evidence="2" key="1">
    <citation type="submission" date="2023-07" db="EMBL/GenBank/DDBJ databases">
        <authorList>
            <person name="Kim M.K."/>
        </authorList>
    </citation>
    <scope>NUCLEOTIDE SEQUENCE</scope>
    <source>
        <strain evidence="2">M29</strain>
    </source>
</reference>
<evidence type="ECO:0000313" key="3">
    <source>
        <dbReference type="Proteomes" id="UP001167796"/>
    </source>
</evidence>
<dbReference type="InterPro" id="IPR026444">
    <property type="entry name" value="Secre_tail"/>
</dbReference>
<evidence type="ECO:0000256" key="1">
    <source>
        <dbReference type="SAM" id="SignalP"/>
    </source>
</evidence>
<dbReference type="RefSeq" id="WP_305014480.1">
    <property type="nucleotide sequence ID" value="NZ_JAUQSX010000022.1"/>
</dbReference>
<comment type="caution">
    <text evidence="2">The sequence shown here is derived from an EMBL/GenBank/DDBJ whole genome shotgun (WGS) entry which is preliminary data.</text>
</comment>
<accession>A0ABT9AIX4</accession>
<dbReference type="Proteomes" id="UP001167796">
    <property type="component" value="Unassembled WGS sequence"/>
</dbReference>
<proteinExistence type="predicted"/>
<keyword evidence="1" id="KW-0732">Signal</keyword>
<gene>
    <name evidence="2" type="ORF">Q5H92_25885</name>
</gene>